<evidence type="ECO:0000313" key="1">
    <source>
        <dbReference type="EMBL" id="MBM7131523.1"/>
    </source>
</evidence>
<proteinExistence type="predicted"/>
<comment type="caution">
    <text evidence="1">The sequence shown here is derived from an EMBL/GenBank/DDBJ whole genome shotgun (WGS) entry which is preliminary data.</text>
</comment>
<dbReference type="InterPro" id="IPR003795">
    <property type="entry name" value="DUF192"/>
</dbReference>
<dbReference type="InterPro" id="IPR038695">
    <property type="entry name" value="Saro_0823-like_sf"/>
</dbReference>
<dbReference type="Gene3D" id="2.60.120.1140">
    <property type="entry name" value="Protein of unknown function DUF192"/>
    <property type="match status" value="1"/>
</dbReference>
<keyword evidence="2" id="KW-1185">Reference proteome</keyword>
<dbReference type="RefSeq" id="WP_204633083.1">
    <property type="nucleotide sequence ID" value="NZ_BSOC01000001.1"/>
</dbReference>
<accession>A0ABS2KK45</accession>
<organism evidence="1 2">
    <name type="scientific">Dyella mobilis</name>
    <dbReference type="NCBI Taxonomy" id="1849582"/>
    <lineage>
        <taxon>Bacteria</taxon>
        <taxon>Pseudomonadati</taxon>
        <taxon>Pseudomonadota</taxon>
        <taxon>Gammaproteobacteria</taxon>
        <taxon>Lysobacterales</taxon>
        <taxon>Rhodanobacteraceae</taxon>
        <taxon>Dyella</taxon>
    </lineage>
</organism>
<dbReference type="EMBL" id="JADIKF010000040">
    <property type="protein sequence ID" value="MBM7131523.1"/>
    <property type="molecule type" value="Genomic_DNA"/>
</dbReference>
<name>A0ABS2KK45_9GAMM</name>
<dbReference type="Pfam" id="PF02643">
    <property type="entry name" value="DUF192"/>
    <property type="match status" value="1"/>
</dbReference>
<protein>
    <submittedName>
        <fullName evidence="1">DUF192 domain-containing protein</fullName>
    </submittedName>
</protein>
<gene>
    <name evidence="1" type="ORF">ISS99_18530</name>
</gene>
<reference evidence="1" key="1">
    <citation type="submission" date="2020-10" db="EMBL/GenBank/DDBJ databases">
        <title>Phylogeny of dyella-like bacteria.</title>
        <authorList>
            <person name="Fu J."/>
        </authorList>
    </citation>
    <scope>NUCLEOTIDE SEQUENCE</scope>
    <source>
        <strain evidence="1">DHON07</strain>
    </source>
</reference>
<dbReference type="Proteomes" id="UP001430193">
    <property type="component" value="Unassembled WGS sequence"/>
</dbReference>
<sequence length="117" mass="12954">MRLGALYRDDVCLVARTWLADTALSRLRGLLGRTPLAPDAGEGLLLKPCGSVHTFGMHYPIDVVYLDAEGGVLTTRENMLPTRTSACRGARQTLELFAGGIEILRLRRGDRLLWRSM</sequence>
<evidence type="ECO:0000313" key="2">
    <source>
        <dbReference type="Proteomes" id="UP001430193"/>
    </source>
</evidence>